<dbReference type="GO" id="GO:0005886">
    <property type="term" value="C:plasma membrane"/>
    <property type="evidence" value="ECO:0007669"/>
    <property type="project" value="TreeGrafter"/>
</dbReference>
<evidence type="ECO:0000256" key="5">
    <source>
        <dbReference type="ARBA" id="ARBA00023136"/>
    </source>
</evidence>
<dbReference type="RefSeq" id="XP_068357758.1">
    <property type="nucleotide sequence ID" value="XM_068505794.1"/>
</dbReference>
<dbReference type="SUPFAM" id="SSF55785">
    <property type="entry name" value="PYP-like sensor domain (PAS domain)"/>
    <property type="match status" value="1"/>
</dbReference>
<dbReference type="EMBL" id="MLAK01000786">
    <property type="protein sequence ID" value="OHT04622.1"/>
    <property type="molecule type" value="Genomic_DNA"/>
</dbReference>
<keyword evidence="6" id="KW-0456">Lyase</keyword>
<dbReference type="GO" id="GO:0004383">
    <property type="term" value="F:guanylate cyclase activity"/>
    <property type="evidence" value="ECO:0007669"/>
    <property type="project" value="TreeGrafter"/>
</dbReference>
<proteinExistence type="predicted"/>
<evidence type="ECO:0000313" key="10">
    <source>
        <dbReference type="EMBL" id="OHT04622.1"/>
    </source>
</evidence>
<evidence type="ECO:0000256" key="4">
    <source>
        <dbReference type="ARBA" id="ARBA00022989"/>
    </source>
</evidence>
<dbReference type="PROSITE" id="PS50112">
    <property type="entry name" value="PAS"/>
    <property type="match status" value="1"/>
</dbReference>
<dbReference type="OrthoDB" id="6147412at2759"/>
<dbReference type="Pfam" id="PF00211">
    <property type="entry name" value="Guanylate_cyc"/>
    <property type="match status" value="1"/>
</dbReference>
<gene>
    <name evidence="10" type="ORF">TRFO_27830</name>
</gene>
<evidence type="ECO:0000256" key="3">
    <source>
        <dbReference type="ARBA" id="ARBA00022741"/>
    </source>
</evidence>
<dbReference type="InterPro" id="IPR050401">
    <property type="entry name" value="Cyclic_nucleotide_synthase"/>
</dbReference>
<evidence type="ECO:0000256" key="1">
    <source>
        <dbReference type="ARBA" id="ARBA00004370"/>
    </source>
</evidence>
<reference evidence="10" key="1">
    <citation type="submission" date="2016-10" db="EMBL/GenBank/DDBJ databases">
        <authorList>
            <person name="Benchimol M."/>
            <person name="Almeida L.G."/>
            <person name="Vasconcelos A.T."/>
            <person name="Perreira-Neves A."/>
            <person name="Rosa I.A."/>
            <person name="Tasca T."/>
            <person name="Bogo M.R."/>
            <person name="de Souza W."/>
        </authorList>
    </citation>
    <scope>NUCLEOTIDE SEQUENCE [LARGE SCALE GENOMIC DNA]</scope>
    <source>
        <strain evidence="10">K</strain>
    </source>
</reference>
<dbReference type="Gene3D" id="3.30.450.20">
    <property type="entry name" value="PAS domain"/>
    <property type="match status" value="1"/>
</dbReference>
<evidence type="ECO:0000256" key="7">
    <source>
        <dbReference type="SAM" id="Phobius"/>
    </source>
</evidence>
<dbReference type="SUPFAM" id="SSF55073">
    <property type="entry name" value="Nucleotide cyclase"/>
    <property type="match status" value="1"/>
</dbReference>
<name>A0A1J4K4L6_9EUKA</name>
<comment type="caution">
    <text evidence="10">The sequence shown here is derived from an EMBL/GenBank/DDBJ whole genome shotgun (WGS) entry which is preliminary data.</text>
</comment>
<dbReference type="AlphaFoldDB" id="A0A1J4K4L6"/>
<keyword evidence="5 7" id="KW-0472">Membrane</keyword>
<keyword evidence="11" id="KW-1185">Reference proteome</keyword>
<feature type="domain" description="PAS" evidence="8">
    <location>
        <begin position="651"/>
        <end position="734"/>
    </location>
</feature>
<dbReference type="Proteomes" id="UP000179807">
    <property type="component" value="Unassembled WGS sequence"/>
</dbReference>
<dbReference type="GeneID" id="94840498"/>
<dbReference type="InterPro" id="IPR000014">
    <property type="entry name" value="PAS"/>
</dbReference>
<dbReference type="InterPro" id="IPR029787">
    <property type="entry name" value="Nucleotide_cyclase"/>
</dbReference>
<evidence type="ECO:0000256" key="2">
    <source>
        <dbReference type="ARBA" id="ARBA00022692"/>
    </source>
</evidence>
<dbReference type="GO" id="GO:0001653">
    <property type="term" value="F:peptide receptor activity"/>
    <property type="evidence" value="ECO:0007669"/>
    <property type="project" value="TreeGrafter"/>
</dbReference>
<feature type="transmembrane region" description="Helical" evidence="7">
    <location>
        <begin position="584"/>
        <end position="602"/>
    </location>
</feature>
<dbReference type="InterPro" id="IPR001054">
    <property type="entry name" value="A/G_cyclase"/>
</dbReference>
<dbReference type="PROSITE" id="PS50125">
    <property type="entry name" value="GUANYLATE_CYCLASE_2"/>
    <property type="match status" value="1"/>
</dbReference>
<feature type="transmembrane region" description="Helical" evidence="7">
    <location>
        <begin position="272"/>
        <end position="294"/>
    </location>
</feature>
<keyword evidence="3" id="KW-0547">Nucleotide-binding</keyword>
<dbReference type="GO" id="GO:0035556">
    <property type="term" value="P:intracellular signal transduction"/>
    <property type="evidence" value="ECO:0007669"/>
    <property type="project" value="InterPro"/>
</dbReference>
<keyword evidence="2 7" id="KW-0812">Transmembrane</keyword>
<dbReference type="GO" id="GO:0000166">
    <property type="term" value="F:nucleotide binding"/>
    <property type="evidence" value="ECO:0007669"/>
    <property type="project" value="UniProtKB-KW"/>
</dbReference>
<dbReference type="GO" id="GO:0004016">
    <property type="term" value="F:adenylate cyclase activity"/>
    <property type="evidence" value="ECO:0007669"/>
    <property type="project" value="TreeGrafter"/>
</dbReference>
<dbReference type="InterPro" id="IPR035965">
    <property type="entry name" value="PAS-like_dom_sf"/>
</dbReference>
<feature type="transmembrane region" description="Helical" evidence="7">
    <location>
        <begin position="21"/>
        <end position="43"/>
    </location>
</feature>
<protein>
    <submittedName>
        <fullName evidence="10">Adenylate and Guanylate cyclase catalytic domain containing protein</fullName>
    </submittedName>
</protein>
<evidence type="ECO:0000313" key="11">
    <source>
        <dbReference type="Proteomes" id="UP000179807"/>
    </source>
</evidence>
<feature type="transmembrane region" description="Helical" evidence="7">
    <location>
        <begin position="415"/>
        <end position="434"/>
    </location>
</feature>
<dbReference type="GO" id="GO:0007168">
    <property type="term" value="P:receptor guanylyl cyclase signaling pathway"/>
    <property type="evidence" value="ECO:0007669"/>
    <property type="project" value="TreeGrafter"/>
</dbReference>
<comment type="subcellular location">
    <subcellularLocation>
        <location evidence="1">Membrane</location>
    </subcellularLocation>
</comment>
<feature type="transmembrane region" description="Helical" evidence="7">
    <location>
        <begin position="371"/>
        <end position="395"/>
    </location>
</feature>
<dbReference type="Gene3D" id="3.30.70.1230">
    <property type="entry name" value="Nucleotide cyclase"/>
    <property type="match status" value="1"/>
</dbReference>
<evidence type="ECO:0000259" key="8">
    <source>
        <dbReference type="PROSITE" id="PS50112"/>
    </source>
</evidence>
<dbReference type="PANTHER" id="PTHR11920:SF335">
    <property type="entry name" value="GUANYLATE CYCLASE"/>
    <property type="match status" value="1"/>
</dbReference>
<dbReference type="CDD" id="cd07302">
    <property type="entry name" value="CHD"/>
    <property type="match status" value="1"/>
</dbReference>
<organism evidence="10 11">
    <name type="scientific">Tritrichomonas foetus</name>
    <dbReference type="NCBI Taxonomy" id="1144522"/>
    <lineage>
        <taxon>Eukaryota</taxon>
        <taxon>Metamonada</taxon>
        <taxon>Parabasalia</taxon>
        <taxon>Tritrichomonadida</taxon>
        <taxon>Tritrichomonadidae</taxon>
        <taxon>Tritrichomonas</taxon>
    </lineage>
</organism>
<accession>A0A1J4K4L6</accession>
<dbReference type="NCBIfam" id="TIGR00229">
    <property type="entry name" value="sensory_box"/>
    <property type="match status" value="1"/>
</dbReference>
<evidence type="ECO:0000256" key="6">
    <source>
        <dbReference type="ARBA" id="ARBA00023239"/>
    </source>
</evidence>
<dbReference type="PANTHER" id="PTHR11920">
    <property type="entry name" value="GUANYLYL CYCLASE"/>
    <property type="match status" value="1"/>
</dbReference>
<feature type="domain" description="Guanylate cyclase" evidence="9">
    <location>
        <begin position="806"/>
        <end position="938"/>
    </location>
</feature>
<dbReference type="SMART" id="SM00044">
    <property type="entry name" value="CYCc"/>
    <property type="match status" value="1"/>
</dbReference>
<dbReference type="VEuPathDB" id="TrichDB:TRFO_27830"/>
<keyword evidence="4 7" id="KW-1133">Transmembrane helix</keyword>
<evidence type="ECO:0000259" key="9">
    <source>
        <dbReference type="PROSITE" id="PS50125"/>
    </source>
</evidence>
<sequence>MKSSIKESINRISIPSYKMLRIVHLTLYFILFLIPFIVVSIYGPIFIDETTGSLEYLYELAKLRFTLFQGFGLMVHYAGENLNLTYGDDMEYPGLVVFPFMNYEQLSNTFDEIETSGESWGSTFDTADQLKFVNQDLANILMKVQPLKSYKIGDTAMNEVREKIFSSNFQLKLYSNPVYDENWNISTNNLSTIHYDTFIQNMSLIDAGAIFLAQFNEVFKSSTIPTDVFNQRYYAIPINNIRGMSDEISSATSLMLTYYTQLNLRIQMICKISIIAFITVVTLIYIIVCTAIIISMNHDKIAIYKCLTTIQKSVVSRVAESLKILRKDDSEDRSSRLHDEELSKQEENLLKLFSTSSDAGGSQSNDNSQTIALTCLLIVAHAAMVVYLILCFSAAGNQLDQTTPHIDHIYASYTYEFATVLLLHLLPGAVYPSVNYQSDGFDKNSILRVIDEWQTRSQEEFAMVKYGDKNNNAPSFGELGIDINSVVQSASCDNDFIANDFHDTYRCYSPEATLCVTQMLETQLASTYLYSKGHEMYAGNSLYLSHIWHMSMVHVFDQYFDPLFNEMNVLVIDSMNARLPFMNAVSYSVAAIVIIVIIIYLYEMDISEKKQKYALTLLLHCPGKVVLSNSNAIALLANNFSHSEIDFTNRDSDFYEYLVQDMPDSMIIMKVDGTIMSMNHSTERIYGINTEDYLSNSIVKFGEVFNDTNPFKELFESAEKKSFQRKDLKILRNGKDEVCIEMEFEAMAEWFFVVSRDITQNVMYDKLIQEEKAKSDQLLSSILPPRLVARVAAGEKDISFAVQSVTIVFMDIVSFTPWCGSLPAATVMKTLNMLFKEFDALTQIHTTMTKIKCIGDCYMAAGGIFMEVNQPAIHAKDVVEFGLDSIDSVLHVNEILDENLRIRVGVNTGGPIVAGVLGIEKPTFEILGPTINMAQQMEHHGVPMKVHISRAVYELIYGGNFKIQERGEIELKNGNTVTYVVERTKDK</sequence>